<dbReference type="Gramene" id="OE9A105490T1">
    <property type="protein sequence ID" value="OE9A105490C1"/>
    <property type="gene ID" value="OE9A105490"/>
</dbReference>
<dbReference type="AlphaFoldDB" id="A0A8S0S7S4"/>
<sequence>MKGKEKDEPSAKRRLVLTKNVGPPSPPKRQTTIDESMKKPIEAELISAIKIVEPKEVNEEDGGLIKWERNKQVSRSVPFEGKVQNFLGSRFDEIASEVLEMLPAEVQSTTRVYYKY</sequence>
<accession>A0A8S0S7S4</accession>
<comment type="caution">
    <text evidence="2">The sequence shown here is derived from an EMBL/GenBank/DDBJ whole genome shotgun (WGS) entry which is preliminary data.</text>
</comment>
<protein>
    <submittedName>
        <fullName evidence="2">Uncharacterized protein</fullName>
    </submittedName>
</protein>
<proteinExistence type="predicted"/>
<evidence type="ECO:0000313" key="2">
    <source>
        <dbReference type="EMBL" id="CAA2987562.1"/>
    </source>
</evidence>
<dbReference type="Proteomes" id="UP000594638">
    <property type="component" value="Unassembled WGS sequence"/>
</dbReference>
<evidence type="ECO:0000313" key="3">
    <source>
        <dbReference type="Proteomes" id="UP000594638"/>
    </source>
</evidence>
<evidence type="ECO:0000256" key="1">
    <source>
        <dbReference type="SAM" id="MobiDB-lite"/>
    </source>
</evidence>
<feature type="compositionally biased region" description="Basic and acidic residues" evidence="1">
    <location>
        <begin position="1"/>
        <end position="11"/>
    </location>
</feature>
<keyword evidence="3" id="KW-1185">Reference proteome</keyword>
<gene>
    <name evidence="2" type="ORF">OLEA9_A105490</name>
</gene>
<dbReference type="EMBL" id="CACTIH010003933">
    <property type="protein sequence ID" value="CAA2987562.1"/>
    <property type="molecule type" value="Genomic_DNA"/>
</dbReference>
<reference evidence="2 3" key="1">
    <citation type="submission" date="2019-12" db="EMBL/GenBank/DDBJ databases">
        <authorList>
            <person name="Alioto T."/>
            <person name="Alioto T."/>
            <person name="Gomez Garrido J."/>
        </authorList>
    </citation>
    <scope>NUCLEOTIDE SEQUENCE [LARGE SCALE GENOMIC DNA]</scope>
</reference>
<name>A0A8S0S7S4_OLEEU</name>
<organism evidence="2 3">
    <name type="scientific">Olea europaea subsp. europaea</name>
    <dbReference type="NCBI Taxonomy" id="158383"/>
    <lineage>
        <taxon>Eukaryota</taxon>
        <taxon>Viridiplantae</taxon>
        <taxon>Streptophyta</taxon>
        <taxon>Embryophyta</taxon>
        <taxon>Tracheophyta</taxon>
        <taxon>Spermatophyta</taxon>
        <taxon>Magnoliopsida</taxon>
        <taxon>eudicotyledons</taxon>
        <taxon>Gunneridae</taxon>
        <taxon>Pentapetalae</taxon>
        <taxon>asterids</taxon>
        <taxon>lamiids</taxon>
        <taxon>Lamiales</taxon>
        <taxon>Oleaceae</taxon>
        <taxon>Oleeae</taxon>
        <taxon>Olea</taxon>
    </lineage>
</organism>
<feature type="region of interest" description="Disordered" evidence="1">
    <location>
        <begin position="1"/>
        <end position="37"/>
    </location>
</feature>